<dbReference type="InterPro" id="IPR050793">
    <property type="entry name" value="CMP-NeuNAc_synthase"/>
</dbReference>
<organism evidence="1 2">
    <name type="scientific">Gemella haemolysans ATCC 10379</name>
    <dbReference type="NCBI Taxonomy" id="546270"/>
    <lineage>
        <taxon>Bacteria</taxon>
        <taxon>Bacillati</taxon>
        <taxon>Bacillota</taxon>
        <taxon>Bacilli</taxon>
        <taxon>Bacillales</taxon>
        <taxon>Gemellaceae</taxon>
        <taxon>Gemella</taxon>
    </lineage>
</organism>
<dbReference type="EC" id="2.7.7.-" evidence="1"/>
<dbReference type="PANTHER" id="PTHR21485">
    <property type="entry name" value="HAD SUPERFAMILY MEMBERS CMAS AND KDSC"/>
    <property type="match status" value="1"/>
</dbReference>
<evidence type="ECO:0000313" key="1">
    <source>
        <dbReference type="EMBL" id="EER69214.1"/>
    </source>
</evidence>
<keyword evidence="1" id="KW-0808">Transferase</keyword>
<dbReference type="InterPro" id="IPR029044">
    <property type="entry name" value="Nucleotide-diphossugar_trans"/>
</dbReference>
<dbReference type="EMBL" id="ACDZ02000003">
    <property type="protein sequence ID" value="EER69214.1"/>
    <property type="molecule type" value="Genomic_DNA"/>
</dbReference>
<dbReference type="InterPro" id="IPR003329">
    <property type="entry name" value="Cytidylyl_trans"/>
</dbReference>
<dbReference type="PANTHER" id="PTHR21485:SF6">
    <property type="entry name" value="N-ACYLNEURAMINATE CYTIDYLYLTRANSFERASE-RELATED"/>
    <property type="match status" value="1"/>
</dbReference>
<keyword evidence="1" id="KW-0548">Nucleotidyltransferase</keyword>
<dbReference type="Gene3D" id="3.90.550.10">
    <property type="entry name" value="Spore Coat Polysaccharide Biosynthesis Protein SpsA, Chain A"/>
    <property type="match status" value="1"/>
</dbReference>
<keyword evidence="2" id="KW-1185">Reference proteome</keyword>
<gene>
    <name evidence="1" type="ORF">GEMHA0001_0025</name>
</gene>
<dbReference type="RefSeq" id="WP_003143953.1">
    <property type="nucleotide sequence ID" value="NZ_ACDZ02000003.1"/>
</dbReference>
<dbReference type="GO" id="GO:0008781">
    <property type="term" value="F:N-acylneuraminate cytidylyltransferase activity"/>
    <property type="evidence" value="ECO:0007669"/>
    <property type="project" value="TreeGrafter"/>
</dbReference>
<accession>C5NUC3</accession>
<dbReference type="Proteomes" id="UP000006004">
    <property type="component" value="Unassembled WGS sequence"/>
</dbReference>
<name>C5NUC3_9BACL</name>
<dbReference type="CDD" id="cd02513">
    <property type="entry name" value="CMP-NeuAc_Synthase"/>
    <property type="match status" value="1"/>
</dbReference>
<reference evidence="1" key="2">
    <citation type="submission" date="2009-06" db="EMBL/GenBank/DDBJ databases">
        <authorList>
            <person name="Sebastian Y."/>
            <person name="Madupu R."/>
            <person name="Durkin A.S."/>
            <person name="Torralba M."/>
            <person name="Methe B."/>
            <person name="Sutton G.G."/>
            <person name="Strausberg R.L."/>
            <person name="Nelson K.E."/>
        </authorList>
    </citation>
    <scope>NUCLEOTIDE SEQUENCE [LARGE SCALE GENOMIC DNA]</scope>
    <source>
        <strain evidence="1">ATCC 10379</strain>
    </source>
</reference>
<dbReference type="AlphaFoldDB" id="C5NUC3"/>
<dbReference type="eggNOG" id="COG1083">
    <property type="taxonomic scope" value="Bacteria"/>
</dbReference>
<sequence>MKKIAVVLIRKSSKGLLDKNIKLFCGKPLCFYTIDVAIDSKKFDEIWISSDSEEYLNLCEYEYGKKCKYIKRTSEVSLDSSTTFETLEFLFKEIKEDFIFMNLQVTSPLRRAEHIHTAFDLFKDCDHLVSFTKPRVSKSLFMNEQKGYLAPSCHGGNYRRQDEPYYIYPNGSIWMSTKNNYLKDKTFYTNKTKVYKMDKIYSYDIDDELDFEICENLYRNYIK</sequence>
<dbReference type="GeneID" id="93288896"/>
<proteinExistence type="predicted"/>
<dbReference type="Pfam" id="PF02348">
    <property type="entry name" value="CTP_transf_3"/>
    <property type="match status" value="1"/>
</dbReference>
<dbReference type="SUPFAM" id="SSF53448">
    <property type="entry name" value="Nucleotide-diphospho-sugar transferases"/>
    <property type="match status" value="1"/>
</dbReference>
<reference evidence="1" key="1">
    <citation type="submission" date="2009-01" db="EMBL/GenBank/DDBJ databases">
        <authorList>
            <person name="Fulton L."/>
            <person name="Clifton S."/>
            <person name="Chinwalla A.T."/>
            <person name="Mitreva M."/>
            <person name="Sodergren E."/>
            <person name="Weinstock G."/>
            <person name="Clifton S."/>
            <person name="Dooling D.J."/>
            <person name="Fulton B."/>
            <person name="Minx P."/>
            <person name="Pepin K.H."/>
            <person name="Johnson M."/>
            <person name="Bhonagiri V."/>
            <person name="Nash W.E."/>
            <person name="Mardis E.R."/>
            <person name="Wilson R.K."/>
        </authorList>
    </citation>
    <scope>NUCLEOTIDE SEQUENCE [LARGE SCALE GENOMIC DNA]</scope>
    <source>
        <strain evidence="1">ATCC 10379</strain>
    </source>
</reference>
<evidence type="ECO:0000313" key="2">
    <source>
        <dbReference type="Proteomes" id="UP000006004"/>
    </source>
</evidence>
<comment type="caution">
    <text evidence="1">The sequence shown here is derived from an EMBL/GenBank/DDBJ whole genome shotgun (WGS) entry which is preliminary data.</text>
</comment>
<protein>
    <submittedName>
        <fullName evidence="1">Cytidylyltransferase</fullName>
        <ecNumber evidence="1">2.7.7.-</ecNumber>
    </submittedName>
</protein>